<protein>
    <submittedName>
        <fullName evidence="1">Uncharacterized protein</fullName>
    </submittedName>
</protein>
<dbReference type="EMBL" id="BQKE01000002">
    <property type="protein sequence ID" value="GJM63302.1"/>
    <property type="molecule type" value="Genomic_DNA"/>
</dbReference>
<evidence type="ECO:0000313" key="1">
    <source>
        <dbReference type="EMBL" id="GJM63302.1"/>
    </source>
</evidence>
<name>A0AAN4W301_9BACT</name>
<organism evidence="1 2">
    <name type="scientific">Persicobacter diffluens</name>
    <dbReference type="NCBI Taxonomy" id="981"/>
    <lineage>
        <taxon>Bacteria</taxon>
        <taxon>Pseudomonadati</taxon>
        <taxon>Bacteroidota</taxon>
        <taxon>Cytophagia</taxon>
        <taxon>Cytophagales</taxon>
        <taxon>Persicobacteraceae</taxon>
        <taxon>Persicobacter</taxon>
    </lineage>
</organism>
<sequence length="113" mass="12061">MKKLLFILIYLGAIGICYSQKITGPLSSQFSLNSSATIKDESIFIATGADLDPAVTNPEDYTCTLASVPGVWVKDGADSSYVPKGALYLLHNGSWGTALAKDATWTQEDINQG</sequence>
<dbReference type="AlphaFoldDB" id="A0AAN4W301"/>
<comment type="caution">
    <text evidence="1">The sequence shown here is derived from an EMBL/GenBank/DDBJ whole genome shotgun (WGS) entry which is preliminary data.</text>
</comment>
<accession>A0AAN4W301</accession>
<gene>
    <name evidence="1" type="ORF">PEDI_38540</name>
</gene>
<keyword evidence="2" id="KW-1185">Reference proteome</keyword>
<proteinExistence type="predicted"/>
<dbReference type="Proteomes" id="UP001310022">
    <property type="component" value="Unassembled WGS sequence"/>
</dbReference>
<reference evidence="1 2" key="1">
    <citation type="submission" date="2021-12" db="EMBL/GenBank/DDBJ databases">
        <title>Genome sequencing of bacteria with rrn-lacking chromosome and rrn-plasmid.</title>
        <authorList>
            <person name="Anda M."/>
            <person name="Iwasaki W."/>
        </authorList>
    </citation>
    <scope>NUCLEOTIDE SEQUENCE [LARGE SCALE GENOMIC DNA]</scope>
    <source>
        <strain evidence="1 2">NBRC 15940</strain>
    </source>
</reference>
<evidence type="ECO:0000313" key="2">
    <source>
        <dbReference type="Proteomes" id="UP001310022"/>
    </source>
</evidence>